<sequence>MSARNEKQVLTSESEQGSPDYDFKGAELIPPGCHRRWEVRLRRASLAETSTPVDKSFVESSCLTSSPGTEERAPFHRPSQHSSSSLTVAGTR</sequence>
<name>A0A3P6F0N7_BRAOL</name>
<accession>A0A3P6F0N7</accession>
<organism evidence="2">
    <name type="scientific">Brassica oleracea</name>
    <name type="common">Wild cabbage</name>
    <dbReference type="NCBI Taxonomy" id="3712"/>
    <lineage>
        <taxon>Eukaryota</taxon>
        <taxon>Viridiplantae</taxon>
        <taxon>Streptophyta</taxon>
        <taxon>Embryophyta</taxon>
        <taxon>Tracheophyta</taxon>
        <taxon>Spermatophyta</taxon>
        <taxon>Magnoliopsida</taxon>
        <taxon>eudicotyledons</taxon>
        <taxon>Gunneridae</taxon>
        <taxon>Pentapetalae</taxon>
        <taxon>rosids</taxon>
        <taxon>malvids</taxon>
        <taxon>Brassicales</taxon>
        <taxon>Brassicaceae</taxon>
        <taxon>Brassiceae</taxon>
        <taxon>Brassica</taxon>
    </lineage>
</organism>
<feature type="region of interest" description="Disordered" evidence="1">
    <location>
        <begin position="1"/>
        <end position="27"/>
    </location>
</feature>
<evidence type="ECO:0000256" key="1">
    <source>
        <dbReference type="SAM" id="MobiDB-lite"/>
    </source>
</evidence>
<dbReference type="AlphaFoldDB" id="A0A3P6F0N7"/>
<feature type="compositionally biased region" description="Polar residues" evidence="1">
    <location>
        <begin position="8"/>
        <end position="17"/>
    </location>
</feature>
<feature type="compositionally biased region" description="Polar residues" evidence="1">
    <location>
        <begin position="48"/>
        <end position="68"/>
    </location>
</feature>
<feature type="compositionally biased region" description="Polar residues" evidence="1">
    <location>
        <begin position="80"/>
        <end position="92"/>
    </location>
</feature>
<dbReference type="EMBL" id="LR031877">
    <property type="protein sequence ID" value="VDD45570.1"/>
    <property type="molecule type" value="Genomic_DNA"/>
</dbReference>
<evidence type="ECO:0000313" key="2">
    <source>
        <dbReference type="EMBL" id="VDD45570.1"/>
    </source>
</evidence>
<protein>
    <submittedName>
        <fullName evidence="2">Uncharacterized protein</fullName>
    </submittedName>
</protein>
<proteinExistence type="predicted"/>
<reference evidence="2" key="1">
    <citation type="submission" date="2018-11" db="EMBL/GenBank/DDBJ databases">
        <authorList>
            <consortium name="Genoscope - CEA"/>
            <person name="William W."/>
        </authorList>
    </citation>
    <scope>NUCLEOTIDE SEQUENCE</scope>
</reference>
<feature type="region of interest" description="Disordered" evidence="1">
    <location>
        <begin position="48"/>
        <end position="92"/>
    </location>
</feature>
<gene>
    <name evidence="2" type="ORF">BOLC5T33117H</name>
</gene>